<protein>
    <submittedName>
        <fullName evidence="1">Uncharacterized protein</fullName>
    </submittedName>
</protein>
<reference evidence="1 2" key="1">
    <citation type="submission" date="2020-08" db="EMBL/GenBank/DDBJ databases">
        <authorList>
            <person name="Koutsovoulos G."/>
            <person name="Danchin GJ E."/>
        </authorList>
    </citation>
    <scope>NUCLEOTIDE SEQUENCE [LARGE SCALE GENOMIC DNA]</scope>
</reference>
<gene>
    <name evidence="1" type="ORF">MENT_LOCUS62557</name>
</gene>
<evidence type="ECO:0000313" key="2">
    <source>
        <dbReference type="Proteomes" id="UP000580250"/>
    </source>
</evidence>
<comment type="caution">
    <text evidence="1">The sequence shown here is derived from an EMBL/GenBank/DDBJ whole genome shotgun (WGS) entry which is preliminary data.</text>
</comment>
<sequence length="79" mass="9442">MFIERCFVFWCKRKFQKFLQIFFILAPDSRLDNIITIITIQLSRNFQFVFYVSSLSFSAAPGQFLPITSKILQKKFCKF</sequence>
<dbReference type="EMBL" id="CAJEWN010003751">
    <property type="protein sequence ID" value="CAD2208505.1"/>
    <property type="molecule type" value="Genomic_DNA"/>
</dbReference>
<dbReference type="Proteomes" id="UP000580250">
    <property type="component" value="Unassembled WGS sequence"/>
</dbReference>
<organism evidence="1 2">
    <name type="scientific">Meloidogyne enterolobii</name>
    <name type="common">Root-knot nematode worm</name>
    <name type="synonym">Meloidogyne mayaguensis</name>
    <dbReference type="NCBI Taxonomy" id="390850"/>
    <lineage>
        <taxon>Eukaryota</taxon>
        <taxon>Metazoa</taxon>
        <taxon>Ecdysozoa</taxon>
        <taxon>Nematoda</taxon>
        <taxon>Chromadorea</taxon>
        <taxon>Rhabditida</taxon>
        <taxon>Tylenchina</taxon>
        <taxon>Tylenchomorpha</taxon>
        <taxon>Tylenchoidea</taxon>
        <taxon>Meloidogynidae</taxon>
        <taxon>Meloidogyninae</taxon>
        <taxon>Meloidogyne</taxon>
    </lineage>
</organism>
<name>A0A6V7YAH5_MELEN</name>
<accession>A0A6V7YAH5</accession>
<evidence type="ECO:0000313" key="1">
    <source>
        <dbReference type="EMBL" id="CAD2208505.1"/>
    </source>
</evidence>
<proteinExistence type="predicted"/>
<dbReference type="AlphaFoldDB" id="A0A6V7YAH5"/>